<evidence type="ECO:0000256" key="3">
    <source>
        <dbReference type="ARBA" id="ARBA00023163"/>
    </source>
</evidence>
<dbReference type="InterPro" id="IPR036388">
    <property type="entry name" value="WH-like_DNA-bd_sf"/>
</dbReference>
<gene>
    <name evidence="5" type="ORF">FRF71_13220</name>
</gene>
<proteinExistence type="predicted"/>
<dbReference type="InterPro" id="IPR011663">
    <property type="entry name" value="UTRA"/>
</dbReference>
<dbReference type="InterPro" id="IPR050679">
    <property type="entry name" value="Bact_HTH_transcr_reg"/>
</dbReference>
<dbReference type="Gene3D" id="3.40.1410.10">
    <property type="entry name" value="Chorismate lyase-like"/>
    <property type="match status" value="1"/>
</dbReference>
<dbReference type="PRINTS" id="PR00035">
    <property type="entry name" value="HTHGNTR"/>
</dbReference>
<feature type="domain" description="HTH gntR-type" evidence="4">
    <location>
        <begin position="32"/>
        <end position="100"/>
    </location>
</feature>
<dbReference type="GO" id="GO:0003677">
    <property type="term" value="F:DNA binding"/>
    <property type="evidence" value="ECO:0007669"/>
    <property type="project" value="UniProtKB-KW"/>
</dbReference>
<dbReference type="SUPFAM" id="SSF46785">
    <property type="entry name" value="Winged helix' DNA-binding domain"/>
    <property type="match status" value="1"/>
</dbReference>
<dbReference type="PANTHER" id="PTHR44846:SF1">
    <property type="entry name" value="MANNOSYL-D-GLYCERATE TRANSPORT_METABOLISM SYSTEM REPRESSOR MNGR-RELATED"/>
    <property type="match status" value="1"/>
</dbReference>
<dbReference type="GO" id="GO:0003700">
    <property type="term" value="F:DNA-binding transcription factor activity"/>
    <property type="evidence" value="ECO:0007669"/>
    <property type="project" value="InterPro"/>
</dbReference>
<sequence length="271" mass="30018">MRCPYRFALGWSRYMVSEMNNLSASKLEVGPVPLYHQLEQDLKARIASGEYAAGSMLPTEEQIGQAYGVSRITVRRALETLDVQGLIRRRRGVGSFVASPSSPVHAVHLTGSLDAFLLTASELEPIFVSLDQRLAPEDVLAEFGLEPGGKLLRLEVVSRTREGPTAHSEFFFTPALIGKFAAEDIVGSEPIVRIVERKLGVRLGRASQTITPDKATGRTADFLGIVEGTPVLYAQRNYYTTTGELVEIARQRYHPERYRYEVELKAGLHSV</sequence>
<evidence type="ECO:0000313" key="6">
    <source>
        <dbReference type="Proteomes" id="UP000321172"/>
    </source>
</evidence>
<evidence type="ECO:0000259" key="4">
    <source>
        <dbReference type="PROSITE" id="PS50949"/>
    </source>
</evidence>
<dbReference type="KEGG" id="ngf:FRF71_13220"/>
<keyword evidence="3" id="KW-0804">Transcription</keyword>
<dbReference type="GO" id="GO:0045892">
    <property type="term" value="P:negative regulation of DNA-templated transcription"/>
    <property type="evidence" value="ECO:0007669"/>
    <property type="project" value="TreeGrafter"/>
</dbReference>
<dbReference type="InterPro" id="IPR036390">
    <property type="entry name" value="WH_DNA-bd_sf"/>
</dbReference>
<dbReference type="SMART" id="SM00866">
    <property type="entry name" value="UTRA"/>
    <property type="match status" value="1"/>
</dbReference>
<dbReference type="InterPro" id="IPR000524">
    <property type="entry name" value="Tscrpt_reg_HTH_GntR"/>
</dbReference>
<accession>A0A5B8S724</accession>
<name>A0A5B8S724_9SPHN</name>
<dbReference type="AlphaFoldDB" id="A0A5B8S724"/>
<protein>
    <submittedName>
        <fullName evidence="5">GntR family transcriptional regulator</fullName>
    </submittedName>
</protein>
<dbReference type="Pfam" id="PF07702">
    <property type="entry name" value="UTRA"/>
    <property type="match status" value="1"/>
</dbReference>
<dbReference type="EMBL" id="CP042345">
    <property type="protein sequence ID" value="QEA17014.1"/>
    <property type="molecule type" value="Genomic_DNA"/>
</dbReference>
<evidence type="ECO:0000256" key="2">
    <source>
        <dbReference type="ARBA" id="ARBA00023125"/>
    </source>
</evidence>
<dbReference type="Gene3D" id="1.10.10.10">
    <property type="entry name" value="Winged helix-like DNA-binding domain superfamily/Winged helix DNA-binding domain"/>
    <property type="match status" value="1"/>
</dbReference>
<dbReference type="SUPFAM" id="SSF64288">
    <property type="entry name" value="Chorismate lyase-like"/>
    <property type="match status" value="1"/>
</dbReference>
<dbReference type="OrthoDB" id="7173258at2"/>
<dbReference type="PANTHER" id="PTHR44846">
    <property type="entry name" value="MANNOSYL-D-GLYCERATE TRANSPORT/METABOLISM SYSTEM REPRESSOR MNGR-RELATED"/>
    <property type="match status" value="1"/>
</dbReference>
<dbReference type="CDD" id="cd07377">
    <property type="entry name" value="WHTH_GntR"/>
    <property type="match status" value="1"/>
</dbReference>
<dbReference type="Pfam" id="PF00392">
    <property type="entry name" value="GntR"/>
    <property type="match status" value="1"/>
</dbReference>
<dbReference type="SMART" id="SM00345">
    <property type="entry name" value="HTH_GNTR"/>
    <property type="match status" value="1"/>
</dbReference>
<keyword evidence="6" id="KW-1185">Reference proteome</keyword>
<dbReference type="PROSITE" id="PS50949">
    <property type="entry name" value="HTH_GNTR"/>
    <property type="match status" value="1"/>
</dbReference>
<organism evidence="5 6">
    <name type="scientific">Novosphingobium ginsenosidimutans</name>
    <dbReference type="NCBI Taxonomy" id="1176536"/>
    <lineage>
        <taxon>Bacteria</taxon>
        <taxon>Pseudomonadati</taxon>
        <taxon>Pseudomonadota</taxon>
        <taxon>Alphaproteobacteria</taxon>
        <taxon>Sphingomonadales</taxon>
        <taxon>Sphingomonadaceae</taxon>
        <taxon>Novosphingobium</taxon>
    </lineage>
</organism>
<evidence type="ECO:0000313" key="5">
    <source>
        <dbReference type="EMBL" id="QEA17014.1"/>
    </source>
</evidence>
<reference evidence="5 6" key="1">
    <citation type="journal article" date="2013" name="J. Microbiol. Biotechnol.">
        <title>Novosphingobium ginsenosidimutans sp. nov., with the ability to convert ginsenoside.</title>
        <authorList>
            <person name="Kim J.K."/>
            <person name="He D."/>
            <person name="Liu Q.M."/>
            <person name="Park H.Y."/>
            <person name="Jung M.S."/>
            <person name="Yoon M.H."/>
            <person name="Kim S.C."/>
            <person name="Im W.T."/>
        </authorList>
    </citation>
    <scope>NUCLEOTIDE SEQUENCE [LARGE SCALE GENOMIC DNA]</scope>
    <source>
        <strain evidence="5 6">FW-6</strain>
    </source>
</reference>
<keyword evidence="1" id="KW-0805">Transcription regulation</keyword>
<keyword evidence="2" id="KW-0238">DNA-binding</keyword>
<dbReference type="InterPro" id="IPR028978">
    <property type="entry name" value="Chorismate_lyase_/UTRA_dom_sf"/>
</dbReference>
<dbReference type="Proteomes" id="UP000321172">
    <property type="component" value="Chromosome"/>
</dbReference>
<evidence type="ECO:0000256" key="1">
    <source>
        <dbReference type="ARBA" id="ARBA00023015"/>
    </source>
</evidence>